<dbReference type="AlphaFoldDB" id="A0A5D0QYK9"/>
<dbReference type="EMBL" id="VSKL01000002">
    <property type="protein sequence ID" value="TYB73721.1"/>
    <property type="molecule type" value="Genomic_DNA"/>
</dbReference>
<dbReference type="OrthoDB" id="1360422at2"/>
<dbReference type="Proteomes" id="UP000324358">
    <property type="component" value="Unassembled WGS sequence"/>
</dbReference>
<evidence type="ECO:0000313" key="2">
    <source>
        <dbReference type="Proteomes" id="UP000324358"/>
    </source>
</evidence>
<reference evidence="1 2" key="1">
    <citation type="submission" date="2019-08" db="EMBL/GenBank/DDBJ databases">
        <title>Genomes of Antarctic Bizionia species.</title>
        <authorList>
            <person name="Bowman J.P."/>
        </authorList>
    </citation>
    <scope>NUCLEOTIDE SEQUENCE [LARGE SCALE GENOMIC DNA]</scope>
    <source>
        <strain evidence="1 2">APA-1</strain>
    </source>
</reference>
<sequence>MKPRINILLILALAINLNSCQDEDDVAQLEPAPLTCETANTTFSTIYNDILINENLNSYDHVDSPLHAYVFSVSSEKQLCSIGYQSFHEDASVPFDIIIREDATGTIIYSESLLFTQNNMSYVSLTPHVVLQPDTDYVLSRIQNDYGTRLNNVIGNVIDGSTNTGTVNFLPYTDYGFTILSTRFYNFNDEEVDVLNFLPQIDLVFAE</sequence>
<evidence type="ECO:0000313" key="1">
    <source>
        <dbReference type="EMBL" id="TYB73721.1"/>
    </source>
</evidence>
<proteinExistence type="predicted"/>
<keyword evidence="2" id="KW-1185">Reference proteome</keyword>
<gene>
    <name evidence="1" type="ORF">ES675_08710</name>
</gene>
<dbReference type="RefSeq" id="WP_066254744.1">
    <property type="nucleotide sequence ID" value="NZ_VSKL01000002.1"/>
</dbReference>
<organism evidence="1 2">
    <name type="scientific">Bizionia algoritergicola</name>
    <dbReference type="NCBI Taxonomy" id="291187"/>
    <lineage>
        <taxon>Bacteria</taxon>
        <taxon>Pseudomonadati</taxon>
        <taxon>Bacteroidota</taxon>
        <taxon>Flavobacteriia</taxon>
        <taxon>Flavobacteriales</taxon>
        <taxon>Flavobacteriaceae</taxon>
        <taxon>Bizionia</taxon>
    </lineage>
</organism>
<comment type="caution">
    <text evidence="1">The sequence shown here is derived from an EMBL/GenBank/DDBJ whole genome shotgun (WGS) entry which is preliminary data.</text>
</comment>
<protein>
    <submittedName>
        <fullName evidence="1">Uncharacterized protein</fullName>
    </submittedName>
</protein>
<name>A0A5D0QYK9_9FLAO</name>
<accession>A0A5D0QYK9</accession>